<sequence>MHPRSTPDPIDTDADAVFARVMAEQPEPAAVPSTPSPNAVLAKAPDVAGPRVPDPAGGPQGHGGPDGKDIENGVAGYLDYLSNLAEQLGVPDPVEEYFAPVVGRWSELHNEAERWRAAAKTADEATTSLTKPLGSLDSAWRGKDADAFVQYMSTMGLAGNDLSDAMGGMAKALDKTANSVREIVQQLAGMLSDTAETTSQAMTMPAKGDHRVRMHLEEARRPTKDLFDLVRQVLEAFVKLCEGVEGGKSFDKIEMKHTFPEQNFQFPDQRVESPKLKNTDTGTHASGTDDDAQDKQSSGTASGGGSGSGGGAHAVGGGGGGGGGGGSAGSSGGARAGGSAAAEKPQPGGYVAADEHVSNGGQQAAAAASAGTGGAQGGQGGQRGGGGFGGMPLMGGMGGGGQGGDQEHKRSARVVGDPADIFGRPTKTSPSVIGDEE</sequence>
<evidence type="ECO:0000256" key="1">
    <source>
        <dbReference type="SAM" id="MobiDB-lite"/>
    </source>
</evidence>
<dbReference type="InterPro" id="IPR036689">
    <property type="entry name" value="ESAT-6-like_sf"/>
</dbReference>
<comment type="caution">
    <text evidence="3">The sequence shown here is derived from an EMBL/GenBank/DDBJ whole genome shotgun (WGS) entry which is preliminary data.</text>
</comment>
<keyword evidence="4" id="KW-1185">Reference proteome</keyword>
<name>A0A4R6SQ86_LABRH</name>
<dbReference type="Gene3D" id="1.10.287.1060">
    <property type="entry name" value="ESAT-6-like"/>
    <property type="match status" value="1"/>
</dbReference>
<feature type="region of interest" description="Disordered" evidence="1">
    <location>
        <begin position="261"/>
        <end position="437"/>
    </location>
</feature>
<feature type="compositionally biased region" description="Gly residues" evidence="1">
    <location>
        <begin position="371"/>
        <end position="404"/>
    </location>
</feature>
<dbReference type="SUPFAM" id="SSF140453">
    <property type="entry name" value="EsxAB dimer-like"/>
    <property type="match status" value="1"/>
</dbReference>
<feature type="compositionally biased region" description="Gly residues" evidence="1">
    <location>
        <begin position="301"/>
        <end position="336"/>
    </location>
</feature>
<dbReference type="EMBL" id="SNXZ01000001">
    <property type="protein sequence ID" value="TDQ05770.1"/>
    <property type="molecule type" value="Genomic_DNA"/>
</dbReference>
<dbReference type="InterPro" id="IPR057746">
    <property type="entry name" value="CpnT-like_N"/>
</dbReference>
<proteinExistence type="predicted"/>
<evidence type="ECO:0000259" key="2">
    <source>
        <dbReference type="Pfam" id="PF25547"/>
    </source>
</evidence>
<dbReference type="OrthoDB" id="3683464at2"/>
<reference evidence="3 4" key="1">
    <citation type="submission" date="2019-03" db="EMBL/GenBank/DDBJ databases">
        <title>Genomic Encyclopedia of Type Strains, Phase IV (KMG-IV): sequencing the most valuable type-strain genomes for metagenomic binning, comparative biology and taxonomic classification.</title>
        <authorList>
            <person name="Goeker M."/>
        </authorList>
    </citation>
    <scope>NUCLEOTIDE SEQUENCE [LARGE SCALE GENOMIC DNA]</scope>
    <source>
        <strain evidence="3 4">DSM 45361</strain>
    </source>
</reference>
<dbReference type="RefSeq" id="WP_133848461.1">
    <property type="nucleotide sequence ID" value="NZ_SNXZ01000001.1"/>
</dbReference>
<feature type="region of interest" description="Disordered" evidence="1">
    <location>
        <begin position="25"/>
        <end position="71"/>
    </location>
</feature>
<dbReference type="Pfam" id="PF25547">
    <property type="entry name" value="WXG100_2"/>
    <property type="match status" value="1"/>
</dbReference>
<organism evidence="3 4">
    <name type="scientific">Labedaea rhizosphaerae</name>
    <dbReference type="NCBI Taxonomy" id="598644"/>
    <lineage>
        <taxon>Bacteria</taxon>
        <taxon>Bacillati</taxon>
        <taxon>Actinomycetota</taxon>
        <taxon>Actinomycetes</taxon>
        <taxon>Pseudonocardiales</taxon>
        <taxon>Pseudonocardiaceae</taxon>
        <taxon>Labedaea</taxon>
    </lineage>
</organism>
<evidence type="ECO:0000313" key="4">
    <source>
        <dbReference type="Proteomes" id="UP000295444"/>
    </source>
</evidence>
<feature type="compositionally biased region" description="Low complexity" evidence="1">
    <location>
        <begin position="360"/>
        <end position="370"/>
    </location>
</feature>
<gene>
    <name evidence="3" type="ORF">EV186_1011748</name>
</gene>
<dbReference type="AlphaFoldDB" id="A0A4R6SQ86"/>
<dbReference type="Proteomes" id="UP000295444">
    <property type="component" value="Unassembled WGS sequence"/>
</dbReference>
<feature type="domain" description="Outer membrane channel protein CpnT-like N-terminal" evidence="2">
    <location>
        <begin position="111"/>
        <end position="183"/>
    </location>
</feature>
<evidence type="ECO:0000313" key="3">
    <source>
        <dbReference type="EMBL" id="TDQ05770.1"/>
    </source>
</evidence>
<protein>
    <submittedName>
        <fullName evidence="3">Type VII secretion system (Wss) protein ESAT-6</fullName>
    </submittedName>
</protein>
<accession>A0A4R6SQ86</accession>
<feature type="compositionally biased region" description="Basic and acidic residues" evidence="1">
    <location>
        <begin position="269"/>
        <end position="278"/>
    </location>
</feature>